<dbReference type="STRING" id="392015.SAMN05421543_102179"/>
<dbReference type="PANTHER" id="PTHR43270">
    <property type="entry name" value="BETA-ALA-HIS DIPEPTIDASE"/>
    <property type="match status" value="1"/>
</dbReference>
<evidence type="ECO:0000256" key="2">
    <source>
        <dbReference type="ARBA" id="ARBA00022723"/>
    </source>
</evidence>
<feature type="domain" description="Peptidase M20 dimerisation" evidence="4">
    <location>
        <begin position="193"/>
        <end position="353"/>
    </location>
</feature>
<dbReference type="Proteomes" id="UP000183508">
    <property type="component" value="Unassembled WGS sequence"/>
</dbReference>
<keyword evidence="1" id="KW-0645">Protease</keyword>
<keyword evidence="3" id="KW-0378">Hydrolase</keyword>
<dbReference type="Pfam" id="PF01546">
    <property type="entry name" value="Peptidase_M20"/>
    <property type="match status" value="1"/>
</dbReference>
<dbReference type="CDD" id="cd05680">
    <property type="entry name" value="M20_dipept_like"/>
    <property type="match status" value="1"/>
</dbReference>
<dbReference type="GO" id="GO:0046872">
    <property type="term" value="F:metal ion binding"/>
    <property type="evidence" value="ECO:0007669"/>
    <property type="project" value="UniProtKB-KW"/>
</dbReference>
<keyword evidence="2" id="KW-0479">Metal-binding</keyword>
<dbReference type="SUPFAM" id="SSF53187">
    <property type="entry name" value="Zn-dependent exopeptidases"/>
    <property type="match status" value="1"/>
</dbReference>
<evidence type="ECO:0000256" key="3">
    <source>
        <dbReference type="ARBA" id="ARBA00022801"/>
    </source>
</evidence>
<accession>A0A1I7GFJ1</accession>
<dbReference type="NCBIfam" id="NF006053">
    <property type="entry name" value="PRK08201.1"/>
    <property type="match status" value="1"/>
</dbReference>
<evidence type="ECO:0000259" key="4">
    <source>
        <dbReference type="Pfam" id="PF07687"/>
    </source>
</evidence>
<dbReference type="InterPro" id="IPR011650">
    <property type="entry name" value="Peptidase_M20_dimer"/>
</dbReference>
<gene>
    <name evidence="5" type="ORF">SAMN05421543_102179</name>
</gene>
<proteinExistence type="predicted"/>
<dbReference type="NCBIfam" id="NF006579">
    <property type="entry name" value="PRK09104.1"/>
    <property type="match status" value="1"/>
</dbReference>
<protein>
    <submittedName>
        <fullName evidence="5">Acetylornithine deacetylase/Succinyl-diaminopimelate desuccinylase</fullName>
    </submittedName>
</protein>
<dbReference type="PANTHER" id="PTHR43270:SF12">
    <property type="entry name" value="SUCCINYL-DIAMINOPIMELATE DESUCCINYLASE"/>
    <property type="match status" value="1"/>
</dbReference>
<sequence>MSNFDQYLSEHREQHLEELREFLRIPSISTLSTHKADVRRAAEFLAEQARAIGFEHVELLETPRHPVLYADWLHAPGRPTVLVYGHYDVQPVDPLHLWTSPPFEPEIRDGKLYARGASDDKGPVFMHLKSFEALLRTAGSLPVNVKLCIEGEEEIGSPHLPQVLADHQERFQADVIVISDTPMLAPGRPAVCYGLRGLAALEVHVYGANSDLHSGLYGGMVQNAVHALVEVLASMRGPDGRVQVAGFYDGVQSLSAEERQAFADLAYDEVATAQTLGVDTLFGEAGYTALERVWARPTLEVNGIYGGFQGEGTKTVIPNEAHAKITCRLVPDQDPVRIQQLIRQHVLTHLPPGARAEVTLQDTGRPYVTPFHHPAIQLAAKAYEEAYGVPASFIRMGGSIPVVEVFDRLVGAPVVLMGFGLPDENFHAPNEHFSLDNFDKGLRTLCRYWTGLPDALRE</sequence>
<reference evidence="6" key="1">
    <citation type="submission" date="2016-10" db="EMBL/GenBank/DDBJ databases">
        <authorList>
            <person name="Varghese N."/>
        </authorList>
    </citation>
    <scope>NUCLEOTIDE SEQUENCE [LARGE SCALE GENOMIC DNA]</scope>
    <source>
        <strain evidence="6">DSM 17980</strain>
    </source>
</reference>
<dbReference type="EMBL" id="FPBV01000002">
    <property type="protein sequence ID" value="SFU47267.1"/>
    <property type="molecule type" value="Genomic_DNA"/>
</dbReference>
<dbReference type="Pfam" id="PF07687">
    <property type="entry name" value="M20_dimer"/>
    <property type="match status" value="1"/>
</dbReference>
<dbReference type="eggNOG" id="COG0624">
    <property type="taxonomic scope" value="Bacteria"/>
</dbReference>
<evidence type="ECO:0000256" key="1">
    <source>
        <dbReference type="ARBA" id="ARBA00022670"/>
    </source>
</evidence>
<evidence type="ECO:0000313" key="6">
    <source>
        <dbReference type="Proteomes" id="UP000183508"/>
    </source>
</evidence>
<dbReference type="AlphaFoldDB" id="A0A1I7GFJ1"/>
<organism evidence="5 6">
    <name type="scientific">Alicyclobacillus macrosporangiidus</name>
    <dbReference type="NCBI Taxonomy" id="392015"/>
    <lineage>
        <taxon>Bacteria</taxon>
        <taxon>Bacillati</taxon>
        <taxon>Bacillota</taxon>
        <taxon>Bacilli</taxon>
        <taxon>Bacillales</taxon>
        <taxon>Alicyclobacillaceae</taxon>
        <taxon>Alicyclobacillus</taxon>
    </lineage>
</organism>
<dbReference type="GO" id="GO:0006508">
    <property type="term" value="P:proteolysis"/>
    <property type="evidence" value="ECO:0007669"/>
    <property type="project" value="UniProtKB-KW"/>
</dbReference>
<dbReference type="InterPro" id="IPR002933">
    <property type="entry name" value="Peptidase_M20"/>
</dbReference>
<evidence type="ECO:0000313" key="5">
    <source>
        <dbReference type="EMBL" id="SFU47267.1"/>
    </source>
</evidence>
<name>A0A1I7GFJ1_9BACL</name>
<dbReference type="RefSeq" id="WP_245783810.1">
    <property type="nucleotide sequence ID" value="NZ_FPBV01000002.1"/>
</dbReference>
<dbReference type="NCBIfam" id="NF005914">
    <property type="entry name" value="PRK07907.1"/>
    <property type="match status" value="1"/>
</dbReference>
<dbReference type="Gene3D" id="3.30.70.360">
    <property type="match status" value="1"/>
</dbReference>
<dbReference type="GO" id="GO:0008233">
    <property type="term" value="F:peptidase activity"/>
    <property type="evidence" value="ECO:0007669"/>
    <property type="project" value="UniProtKB-KW"/>
</dbReference>
<keyword evidence="6" id="KW-1185">Reference proteome</keyword>
<dbReference type="InterPro" id="IPR051458">
    <property type="entry name" value="Cyt/Met_Dipeptidase"/>
</dbReference>
<dbReference type="Gene3D" id="3.40.630.10">
    <property type="entry name" value="Zn peptidases"/>
    <property type="match status" value="1"/>
</dbReference>